<dbReference type="AlphaFoldDB" id="A0A0F8Y2N2"/>
<protein>
    <submittedName>
        <fullName evidence="1">Uncharacterized protein</fullName>
    </submittedName>
</protein>
<proteinExistence type="predicted"/>
<name>A0A0F8Y2N2_9ZZZZ</name>
<sequence>MIDLRKYVIGGIAEKKLVIEEGVIEKERDEICCVLAIPVSEWEKLKSET</sequence>
<accession>A0A0F8Y2N2</accession>
<evidence type="ECO:0000313" key="1">
    <source>
        <dbReference type="EMBL" id="KKK48424.1"/>
    </source>
</evidence>
<comment type="caution">
    <text evidence="1">The sequence shown here is derived from an EMBL/GenBank/DDBJ whole genome shotgun (WGS) entry which is preliminary data.</text>
</comment>
<organism evidence="1">
    <name type="scientific">marine sediment metagenome</name>
    <dbReference type="NCBI Taxonomy" id="412755"/>
    <lineage>
        <taxon>unclassified sequences</taxon>
        <taxon>metagenomes</taxon>
        <taxon>ecological metagenomes</taxon>
    </lineage>
</organism>
<dbReference type="EMBL" id="LAZR01069069">
    <property type="protein sequence ID" value="KKK48424.1"/>
    <property type="molecule type" value="Genomic_DNA"/>
</dbReference>
<gene>
    <name evidence="1" type="ORF">LCGC14_3145270</name>
</gene>
<reference evidence="1" key="1">
    <citation type="journal article" date="2015" name="Nature">
        <title>Complex archaea that bridge the gap between prokaryotes and eukaryotes.</title>
        <authorList>
            <person name="Spang A."/>
            <person name="Saw J.H."/>
            <person name="Jorgensen S.L."/>
            <person name="Zaremba-Niedzwiedzka K."/>
            <person name="Martijn J."/>
            <person name="Lind A.E."/>
            <person name="van Eijk R."/>
            <person name="Schleper C."/>
            <person name="Guy L."/>
            <person name="Ettema T.J."/>
        </authorList>
    </citation>
    <scope>NUCLEOTIDE SEQUENCE</scope>
</reference>